<sequence length="60" mass="6861">MPKVTTASDICCKLPYDNTAVKENNALSCEPFDEVSLSTIIETCDYDYLVSFWYLDKRAE</sequence>
<proteinExistence type="predicted"/>
<reference evidence="1" key="1">
    <citation type="submission" date="2013-07" db="EMBL/GenBank/DDBJ databases">
        <title>The genome of an arbuscular mycorrhizal fungus provides insights into the evolution of the oldest plant symbiosis.</title>
        <authorList>
            <consortium name="DOE Joint Genome Institute"/>
            <person name="Tisserant E."/>
            <person name="Malbreil M."/>
            <person name="Kuo A."/>
            <person name="Kohler A."/>
            <person name="Symeonidi A."/>
            <person name="Balestrini R."/>
            <person name="Charron P."/>
            <person name="Duensing N."/>
            <person name="Frei-dit-Frey N."/>
            <person name="Gianinazzi-Pearson V."/>
            <person name="Gilbert B."/>
            <person name="Handa Y."/>
            <person name="Hijri M."/>
            <person name="Kaul R."/>
            <person name="Kawaguchi M."/>
            <person name="Krajinski F."/>
            <person name="Lammers P."/>
            <person name="Lapierre D."/>
            <person name="Masclaux F.G."/>
            <person name="Murat C."/>
            <person name="Morin E."/>
            <person name="Ndikumana S."/>
            <person name="Pagni M."/>
            <person name="Petitpierre D."/>
            <person name="Requena N."/>
            <person name="Rosikiewicz P."/>
            <person name="Riley R."/>
            <person name="Saito K."/>
            <person name="San Clemente H."/>
            <person name="Shapiro H."/>
            <person name="van Tuinen D."/>
            <person name="Becard G."/>
            <person name="Bonfante P."/>
            <person name="Paszkowski U."/>
            <person name="Shachar-Hill Y."/>
            <person name="Young J.P."/>
            <person name="Sanders I.R."/>
            <person name="Henrissat B."/>
            <person name="Rensing S.A."/>
            <person name="Grigoriev I.V."/>
            <person name="Corradi N."/>
            <person name="Roux C."/>
            <person name="Martin F."/>
        </authorList>
    </citation>
    <scope>NUCLEOTIDE SEQUENCE</scope>
    <source>
        <strain evidence="1">DAOM 197198</strain>
    </source>
</reference>
<dbReference type="AlphaFoldDB" id="U9TBD0"/>
<accession>U9TBD0</accession>
<protein>
    <submittedName>
        <fullName evidence="1">Uncharacterized protein</fullName>
    </submittedName>
</protein>
<evidence type="ECO:0000313" key="1">
    <source>
        <dbReference type="EMBL" id="ESA04722.1"/>
    </source>
</evidence>
<gene>
    <name evidence="1" type="ORF">GLOINDRAFT_4295</name>
</gene>
<organism evidence="1">
    <name type="scientific">Rhizophagus irregularis (strain DAOM 181602 / DAOM 197198 / MUCL 43194)</name>
    <name type="common">Arbuscular mycorrhizal fungus</name>
    <name type="synonym">Glomus intraradices</name>
    <dbReference type="NCBI Taxonomy" id="747089"/>
    <lineage>
        <taxon>Eukaryota</taxon>
        <taxon>Fungi</taxon>
        <taxon>Fungi incertae sedis</taxon>
        <taxon>Mucoromycota</taxon>
        <taxon>Glomeromycotina</taxon>
        <taxon>Glomeromycetes</taxon>
        <taxon>Glomerales</taxon>
        <taxon>Glomeraceae</taxon>
        <taxon>Rhizophagus</taxon>
    </lineage>
</organism>
<name>U9TBD0_RHIID</name>
<dbReference type="EMBL" id="KI294094">
    <property type="protein sequence ID" value="ESA04722.1"/>
    <property type="molecule type" value="Genomic_DNA"/>
</dbReference>
<dbReference type="HOGENOM" id="CLU_2942955_0_0_1"/>